<dbReference type="InterPro" id="IPR036915">
    <property type="entry name" value="Cyclin-like_sf"/>
</dbReference>
<dbReference type="STRING" id="71717.A0A4Y7SBT7"/>
<reference evidence="3 4" key="1">
    <citation type="journal article" date="2019" name="Nat. Ecol. Evol.">
        <title>Megaphylogeny resolves global patterns of mushroom evolution.</title>
        <authorList>
            <person name="Varga T."/>
            <person name="Krizsan K."/>
            <person name="Foldi C."/>
            <person name="Dima B."/>
            <person name="Sanchez-Garcia M."/>
            <person name="Sanchez-Ramirez S."/>
            <person name="Szollosi G.J."/>
            <person name="Szarkandi J.G."/>
            <person name="Papp V."/>
            <person name="Albert L."/>
            <person name="Andreopoulos W."/>
            <person name="Angelini C."/>
            <person name="Antonin V."/>
            <person name="Barry K.W."/>
            <person name="Bougher N.L."/>
            <person name="Buchanan P."/>
            <person name="Buyck B."/>
            <person name="Bense V."/>
            <person name="Catcheside P."/>
            <person name="Chovatia M."/>
            <person name="Cooper J."/>
            <person name="Damon W."/>
            <person name="Desjardin D."/>
            <person name="Finy P."/>
            <person name="Geml J."/>
            <person name="Haridas S."/>
            <person name="Hughes K."/>
            <person name="Justo A."/>
            <person name="Karasinski D."/>
            <person name="Kautmanova I."/>
            <person name="Kiss B."/>
            <person name="Kocsube S."/>
            <person name="Kotiranta H."/>
            <person name="LaButti K.M."/>
            <person name="Lechner B.E."/>
            <person name="Liimatainen K."/>
            <person name="Lipzen A."/>
            <person name="Lukacs Z."/>
            <person name="Mihaltcheva S."/>
            <person name="Morgado L.N."/>
            <person name="Niskanen T."/>
            <person name="Noordeloos M.E."/>
            <person name="Ohm R.A."/>
            <person name="Ortiz-Santana B."/>
            <person name="Ovrebo C."/>
            <person name="Racz N."/>
            <person name="Riley R."/>
            <person name="Savchenko A."/>
            <person name="Shiryaev A."/>
            <person name="Soop K."/>
            <person name="Spirin V."/>
            <person name="Szebenyi C."/>
            <person name="Tomsovsky M."/>
            <person name="Tulloss R.E."/>
            <person name="Uehling J."/>
            <person name="Grigoriev I.V."/>
            <person name="Vagvolgyi C."/>
            <person name="Papp T."/>
            <person name="Martin F.M."/>
            <person name="Miettinen O."/>
            <person name="Hibbett D.S."/>
            <person name="Nagy L.G."/>
        </authorList>
    </citation>
    <scope>NUCLEOTIDE SEQUENCE [LARGE SCALE GENOMIC DNA]</scope>
    <source>
        <strain evidence="3 4">FP101781</strain>
    </source>
</reference>
<feature type="domain" description="Cyclin N-terminal" evidence="2">
    <location>
        <begin position="97"/>
        <end position="189"/>
    </location>
</feature>
<evidence type="ECO:0000313" key="4">
    <source>
        <dbReference type="Proteomes" id="UP000298030"/>
    </source>
</evidence>
<dbReference type="CDD" id="cd20557">
    <property type="entry name" value="CYCLIN_ScPCL1-like"/>
    <property type="match status" value="1"/>
</dbReference>
<protein>
    <recommendedName>
        <fullName evidence="2">Cyclin N-terminal domain-containing protein</fullName>
    </recommendedName>
</protein>
<dbReference type="PANTHER" id="PTHR15615">
    <property type="match status" value="1"/>
</dbReference>
<dbReference type="SUPFAM" id="SSF47954">
    <property type="entry name" value="Cyclin-like"/>
    <property type="match status" value="1"/>
</dbReference>
<feature type="non-terminal residue" evidence="3">
    <location>
        <position position="197"/>
    </location>
</feature>
<proteinExistence type="predicted"/>
<evidence type="ECO:0000256" key="1">
    <source>
        <dbReference type="SAM" id="MobiDB-lite"/>
    </source>
</evidence>
<dbReference type="GO" id="GO:0019901">
    <property type="term" value="F:protein kinase binding"/>
    <property type="evidence" value="ECO:0007669"/>
    <property type="project" value="InterPro"/>
</dbReference>
<dbReference type="InterPro" id="IPR006671">
    <property type="entry name" value="Cyclin_N"/>
</dbReference>
<organism evidence="3 4">
    <name type="scientific">Coprinellus micaceus</name>
    <name type="common">Glistening ink-cap mushroom</name>
    <name type="synonym">Coprinus micaceus</name>
    <dbReference type="NCBI Taxonomy" id="71717"/>
    <lineage>
        <taxon>Eukaryota</taxon>
        <taxon>Fungi</taxon>
        <taxon>Dikarya</taxon>
        <taxon>Basidiomycota</taxon>
        <taxon>Agaricomycotina</taxon>
        <taxon>Agaricomycetes</taxon>
        <taxon>Agaricomycetidae</taxon>
        <taxon>Agaricales</taxon>
        <taxon>Agaricineae</taxon>
        <taxon>Psathyrellaceae</taxon>
        <taxon>Coprinellus</taxon>
    </lineage>
</organism>
<comment type="caution">
    <text evidence="3">The sequence shown here is derived from an EMBL/GenBank/DDBJ whole genome shotgun (WGS) entry which is preliminary data.</text>
</comment>
<sequence>MSSSSSPASSSASSGASSSTSLSSIHPASLVDAALHSPHTLRLVGIKISKQLIDHVVDQVIDTVEYAMGKTSSPSSSSQQHHPRGRRTRTPLQTKFTAFASTVLARAEITTPTLLATLIYIARARPFLHIALEEWALERVFLGALITASKYLNDSTLKNVHWALCTGVFGKRDVGRIEREFLAVLDWELGVSEGEVL</sequence>
<keyword evidence="4" id="KW-1185">Reference proteome</keyword>
<name>A0A4Y7SBT7_COPMI</name>
<dbReference type="EMBL" id="QPFP01000215">
    <property type="protein sequence ID" value="TEB18944.1"/>
    <property type="molecule type" value="Genomic_DNA"/>
</dbReference>
<dbReference type="PANTHER" id="PTHR15615:SF10">
    <property type="entry name" value="PHO85 CYCLIN-2-RELATED"/>
    <property type="match status" value="1"/>
</dbReference>
<dbReference type="Pfam" id="PF00134">
    <property type="entry name" value="Cyclin_N"/>
    <property type="match status" value="1"/>
</dbReference>
<dbReference type="GO" id="GO:0005634">
    <property type="term" value="C:nucleus"/>
    <property type="evidence" value="ECO:0007669"/>
    <property type="project" value="TreeGrafter"/>
</dbReference>
<dbReference type="InterPro" id="IPR013922">
    <property type="entry name" value="Cyclin_PHO80-like"/>
</dbReference>
<dbReference type="AlphaFoldDB" id="A0A4Y7SBT7"/>
<feature type="region of interest" description="Disordered" evidence="1">
    <location>
        <begin position="69"/>
        <end position="91"/>
    </location>
</feature>
<dbReference type="GO" id="GO:0016538">
    <property type="term" value="F:cyclin-dependent protein serine/threonine kinase regulator activity"/>
    <property type="evidence" value="ECO:0007669"/>
    <property type="project" value="TreeGrafter"/>
</dbReference>
<dbReference type="OrthoDB" id="10250320at2759"/>
<dbReference type="Gene3D" id="1.10.472.10">
    <property type="entry name" value="Cyclin-like"/>
    <property type="match status" value="1"/>
</dbReference>
<evidence type="ECO:0000313" key="3">
    <source>
        <dbReference type="EMBL" id="TEB18944.1"/>
    </source>
</evidence>
<evidence type="ECO:0000259" key="2">
    <source>
        <dbReference type="Pfam" id="PF00134"/>
    </source>
</evidence>
<gene>
    <name evidence="3" type="ORF">FA13DRAFT_1647594</name>
</gene>
<dbReference type="GO" id="GO:0000307">
    <property type="term" value="C:cyclin-dependent protein kinase holoenzyme complex"/>
    <property type="evidence" value="ECO:0007669"/>
    <property type="project" value="TreeGrafter"/>
</dbReference>
<accession>A0A4Y7SBT7</accession>
<dbReference type="Proteomes" id="UP000298030">
    <property type="component" value="Unassembled WGS sequence"/>
</dbReference>